<reference evidence="2" key="1">
    <citation type="submission" date="2021-04" db="EMBL/GenBank/DDBJ databases">
        <title>Genome sequence of Woronichinia naegeliana from Washington state freshwater lake bloom.</title>
        <authorList>
            <person name="Dreher T.W."/>
        </authorList>
    </citation>
    <scope>NUCLEOTIDE SEQUENCE</scope>
    <source>
        <strain evidence="2">WA131</strain>
    </source>
</reference>
<protein>
    <submittedName>
        <fullName evidence="2">DNA binding domain-containing protein</fullName>
    </submittedName>
</protein>
<evidence type="ECO:0000313" key="2">
    <source>
        <dbReference type="EMBL" id="UXE60024.1"/>
    </source>
</evidence>
<feature type="domain" description="Schlafen AlbA-2" evidence="1">
    <location>
        <begin position="24"/>
        <end position="147"/>
    </location>
</feature>
<dbReference type="PANTHER" id="PTHR30595">
    <property type="entry name" value="GLPR-RELATED TRANSCRIPTIONAL REPRESSOR"/>
    <property type="match status" value="1"/>
</dbReference>
<accession>A0A977PUY1</accession>
<dbReference type="InterPro" id="IPR038461">
    <property type="entry name" value="Schlafen_AlbA_2_dom_sf"/>
</dbReference>
<gene>
    <name evidence="2" type="ORF">KA717_30820</name>
</gene>
<sequence length="631" mass="73794">MSNLDDILRKLKNCLENKTYEPMETDAFELKDLSTKGKWDELYKSACAFLNTQGGIIIVGIHENLNWPKSYQLTGYNDNNESKLISLTQQFSDCRDRSSRPQNLDLKEFFTWEIHEFLDKRICIIKIRALPEDQKYVCWQKIAYERAITGDHQIGEDRINAQLEQREEWRRARELLPVLNATLEDLDLDKLNEYIQSLNQSTRIETLKSELQSAIPFLTRKFFINKEQKPTLLGMLVCGKYVDDFIGGRCQVDAYVQVDSAIALARNKKIFKNNILKLMDDSYDFCLQNIQIGVSYAQGGSKLPEYPLKLIRETLNNALAHRDYRSDQFTIITIKPNRSLEIQNPGNFRQQILITINQTQNNNQHKLKIRAIIPEPKPSNPKLAEILKVYDKWEGRGIGMASLTNACLNNEIDVPYYKLGLETVSLVIPSGKVYDESEEYWLDSFSGYLKRKYDGYEPTTEEKIVLSYFFKTEKLNRLECYTILLTQSNNHFAVIAKLEDKGLIYKHPESPSPYAVYLVDRELVKSEFTSELKRIFGQDYDYLSKDYKEVLNVIYHLNNYSDKEFASANLVAKIMYLRDSKTVINIKNYESFKRKIRTIFKQLETSHLIVRPDQNKRMFYINKNFQRSPLF</sequence>
<proteinExistence type="predicted"/>
<dbReference type="KEGG" id="wna:KA717_30820"/>
<name>A0A977PUY1_9CYAN</name>
<dbReference type="Gene3D" id="3.30.950.30">
    <property type="entry name" value="Schlafen, AAA domain"/>
    <property type="match status" value="1"/>
</dbReference>
<dbReference type="InterPro" id="IPR038475">
    <property type="entry name" value="RecG_C_sf"/>
</dbReference>
<evidence type="ECO:0000259" key="1">
    <source>
        <dbReference type="Pfam" id="PF04326"/>
    </source>
</evidence>
<dbReference type="Proteomes" id="UP001065613">
    <property type="component" value="Chromosome"/>
</dbReference>
<dbReference type="EMBL" id="CP073041">
    <property type="protein sequence ID" value="UXE60024.1"/>
    <property type="molecule type" value="Genomic_DNA"/>
</dbReference>
<dbReference type="AlphaFoldDB" id="A0A977PUY1"/>
<dbReference type="PANTHER" id="PTHR30595:SF6">
    <property type="entry name" value="SCHLAFEN ALBA-2 DOMAIN-CONTAINING PROTEIN"/>
    <property type="match status" value="1"/>
</dbReference>
<organism evidence="2">
    <name type="scientific">Woronichinia naegeliana WA131</name>
    <dbReference type="NCBI Taxonomy" id="2824559"/>
    <lineage>
        <taxon>Bacteria</taxon>
        <taxon>Bacillati</taxon>
        <taxon>Cyanobacteriota</taxon>
        <taxon>Cyanophyceae</taxon>
        <taxon>Synechococcales</taxon>
        <taxon>Coelosphaeriaceae</taxon>
        <taxon>Woronichinia</taxon>
    </lineage>
</organism>
<dbReference type="Pfam" id="PF04326">
    <property type="entry name" value="SLFN_AlbA_2"/>
    <property type="match status" value="1"/>
</dbReference>
<dbReference type="Gene3D" id="3.30.565.60">
    <property type="match status" value="1"/>
</dbReference>
<dbReference type="InterPro" id="IPR007421">
    <property type="entry name" value="Schlafen_AlbA_2_dom"/>
</dbReference>